<dbReference type="AlphaFoldDB" id="A0A8D0LAB3"/>
<evidence type="ECO:0000256" key="2">
    <source>
        <dbReference type="ARBA" id="ARBA00010841"/>
    </source>
</evidence>
<keyword evidence="5" id="KW-0969">Cilium</keyword>
<comment type="similarity">
    <text evidence="2">Belongs to the CFAP157 family.</text>
</comment>
<name>A0A8D0LAB3_SPHPU</name>
<evidence type="ECO:0000256" key="7">
    <source>
        <dbReference type="SAM" id="Coils"/>
    </source>
</evidence>
<keyword evidence="4 7" id="KW-0175">Coiled coil</keyword>
<dbReference type="GO" id="GO:0008017">
    <property type="term" value="F:microtubule binding"/>
    <property type="evidence" value="ECO:0007669"/>
    <property type="project" value="TreeGrafter"/>
</dbReference>
<dbReference type="Ensembl" id="ENSSPUT00000021650.1">
    <property type="protein sequence ID" value="ENSSPUP00000020330.1"/>
    <property type="gene ID" value="ENSSPUG00000015602.1"/>
</dbReference>
<feature type="region of interest" description="Disordered" evidence="8">
    <location>
        <begin position="402"/>
        <end position="474"/>
    </location>
</feature>
<dbReference type="PANTHER" id="PTHR31954:SF1">
    <property type="entry name" value="CILIA- AND FLAGELLA-ASSOCIATED PROTEIN 157"/>
    <property type="match status" value="1"/>
</dbReference>
<organism evidence="9 10">
    <name type="scientific">Sphenodon punctatus</name>
    <name type="common">Tuatara</name>
    <name type="synonym">Hatteria punctata</name>
    <dbReference type="NCBI Taxonomy" id="8508"/>
    <lineage>
        <taxon>Eukaryota</taxon>
        <taxon>Metazoa</taxon>
        <taxon>Chordata</taxon>
        <taxon>Craniata</taxon>
        <taxon>Vertebrata</taxon>
        <taxon>Euteleostomi</taxon>
        <taxon>Lepidosauria</taxon>
        <taxon>Sphenodontia</taxon>
        <taxon>Sphenodontidae</taxon>
        <taxon>Sphenodon</taxon>
    </lineage>
</organism>
<evidence type="ECO:0000256" key="4">
    <source>
        <dbReference type="ARBA" id="ARBA00023054"/>
    </source>
</evidence>
<dbReference type="GeneTree" id="ENSGT00730000111240"/>
<evidence type="ECO:0000256" key="5">
    <source>
        <dbReference type="ARBA" id="ARBA00023069"/>
    </source>
</evidence>
<reference evidence="9" key="1">
    <citation type="submission" date="2025-08" db="UniProtKB">
        <authorList>
            <consortium name="Ensembl"/>
        </authorList>
    </citation>
    <scope>IDENTIFICATION</scope>
</reference>
<keyword evidence="10" id="KW-1185">Reference proteome</keyword>
<evidence type="ECO:0000256" key="3">
    <source>
        <dbReference type="ARBA" id="ARBA00014087"/>
    </source>
</evidence>
<dbReference type="PANTHER" id="PTHR31954">
    <property type="entry name" value="CILIA- AND FLAGELLA-ASSOCIATED PROTEIN 157"/>
    <property type="match status" value="1"/>
</dbReference>
<evidence type="ECO:0000313" key="10">
    <source>
        <dbReference type="Proteomes" id="UP000694392"/>
    </source>
</evidence>
<dbReference type="GO" id="GO:0007288">
    <property type="term" value="P:sperm axoneme assembly"/>
    <property type="evidence" value="ECO:0007669"/>
    <property type="project" value="TreeGrafter"/>
</dbReference>
<evidence type="ECO:0000313" key="9">
    <source>
        <dbReference type="Ensembl" id="ENSSPUP00000020330.1"/>
    </source>
</evidence>
<sequence length="474" mass="54321">MAPKKKGGGGKKAEAPKDPGVEGRGDIPLPENCRDFYLIQIRDLEGRLARYQRKWDERQVNEGLFRMEHDKTVRNNKEIVAFLKKTLNQRVDEIADVNEQLNTLQQAKDTEKDAFEVQLAQVRHEFQETKDQLTTENMMLSGKLAALEEFRIQKEEYMAKFAALEDQLKKQEEAHKEYTYNLERKVVLDKERLKKEMVQRVNMVAAEFRKISNSQMAETTKRAIRENVAISLQLTKMSDCSCDLIQENDRLKEAQAEAQKQLELLEHNEKTMAKNSLSNQKVGMIGMLTSKCKEQQVLVDEYMQQKAAMAQLEEAYEALQRDNKVLRYLLAERVLASRLQPVSVVNRNPCCATAPPLTSQERPTEEEDGHFDVLFQLRRNEALQSLLALLRRGSAARARPQQEFQLYRAPGEEQDSESAADRYGRGRGCPRPRRGKSCQEPSWPDRSTLDPKSALGYGHFAPECLGQSEGGKRT</sequence>
<dbReference type="InterPro" id="IPR038844">
    <property type="entry name" value="CFAP157"/>
</dbReference>
<comment type="subcellular location">
    <subcellularLocation>
        <location evidence="1">Cell projection</location>
        <location evidence="1">Cilium</location>
    </subcellularLocation>
</comment>
<feature type="coiled-coil region" evidence="7">
    <location>
        <begin position="302"/>
        <end position="329"/>
    </location>
</feature>
<feature type="coiled-coil region" evidence="7">
    <location>
        <begin position="87"/>
        <end position="181"/>
    </location>
</feature>
<gene>
    <name evidence="9" type="primary">CFAP157</name>
</gene>
<evidence type="ECO:0000256" key="8">
    <source>
        <dbReference type="SAM" id="MobiDB-lite"/>
    </source>
</evidence>
<reference evidence="9" key="2">
    <citation type="submission" date="2025-09" db="UniProtKB">
        <authorList>
            <consortium name="Ensembl"/>
        </authorList>
    </citation>
    <scope>IDENTIFICATION</scope>
</reference>
<feature type="coiled-coil region" evidence="7">
    <location>
        <begin position="244"/>
        <end position="271"/>
    </location>
</feature>
<keyword evidence="6" id="KW-0966">Cell projection</keyword>
<dbReference type="OMA" id="VMENMEK"/>
<dbReference type="GO" id="GO:0036064">
    <property type="term" value="C:ciliary basal body"/>
    <property type="evidence" value="ECO:0007669"/>
    <property type="project" value="TreeGrafter"/>
</dbReference>
<protein>
    <recommendedName>
        <fullName evidence="3">Cilia- and flagella-associated protein 157</fullName>
    </recommendedName>
</protein>
<feature type="region of interest" description="Disordered" evidence="8">
    <location>
        <begin position="1"/>
        <end position="27"/>
    </location>
</feature>
<feature type="compositionally biased region" description="Basic and acidic residues" evidence="8">
    <location>
        <begin position="11"/>
        <end position="25"/>
    </location>
</feature>
<accession>A0A8D0LAB3</accession>
<proteinExistence type="inferred from homology"/>
<evidence type="ECO:0000256" key="6">
    <source>
        <dbReference type="ARBA" id="ARBA00023273"/>
    </source>
</evidence>
<evidence type="ECO:0000256" key="1">
    <source>
        <dbReference type="ARBA" id="ARBA00004138"/>
    </source>
</evidence>
<dbReference type="Proteomes" id="UP000694392">
    <property type="component" value="Unplaced"/>
</dbReference>